<keyword evidence="1" id="KW-0812">Transmembrane</keyword>
<reference evidence="2 4" key="1">
    <citation type="submission" date="2020-03" db="EMBL/GenBank/DDBJ databases">
        <title>Screen low temperature-resistant strains for efficient degradation of petroleum hydrocarbons under the low temperature.</title>
        <authorList>
            <person name="Wang Y."/>
            <person name="Chen J."/>
        </authorList>
    </citation>
    <scope>NUCLEOTIDE SEQUENCE [LARGE SCALE GENOMIC DNA]</scope>
    <source>
        <strain evidence="2 4">KB1</strain>
    </source>
</reference>
<name>A0A6G9CRZ4_RHOER</name>
<protein>
    <submittedName>
        <fullName evidence="2">Uncharacterized protein</fullName>
    </submittedName>
</protein>
<keyword evidence="1" id="KW-0472">Membrane</keyword>
<dbReference type="EMBL" id="CP050124">
    <property type="protein sequence ID" value="QIP39738.1"/>
    <property type="molecule type" value="Genomic_DNA"/>
</dbReference>
<evidence type="ECO:0000313" key="3">
    <source>
        <dbReference type="EMBL" id="QIP39738.1"/>
    </source>
</evidence>
<accession>A0A6G9CRZ4</accession>
<dbReference type="Proteomes" id="UP000502345">
    <property type="component" value="Chromosome"/>
</dbReference>
<proteinExistence type="predicted"/>
<dbReference type="EMBL" id="CP050124">
    <property type="protein sequence ID" value="QIP39674.1"/>
    <property type="molecule type" value="Genomic_DNA"/>
</dbReference>
<gene>
    <name evidence="2" type="ORF">G9444_2430</name>
    <name evidence="3" type="ORF">G9444_2494</name>
</gene>
<dbReference type="AlphaFoldDB" id="A0A6G9CRZ4"/>
<evidence type="ECO:0000256" key="1">
    <source>
        <dbReference type="SAM" id="Phobius"/>
    </source>
</evidence>
<feature type="transmembrane region" description="Helical" evidence="1">
    <location>
        <begin position="39"/>
        <end position="59"/>
    </location>
</feature>
<organism evidence="2 4">
    <name type="scientific">Rhodococcus erythropolis</name>
    <name type="common">Arthrobacter picolinophilus</name>
    <dbReference type="NCBI Taxonomy" id="1833"/>
    <lineage>
        <taxon>Bacteria</taxon>
        <taxon>Bacillati</taxon>
        <taxon>Actinomycetota</taxon>
        <taxon>Actinomycetes</taxon>
        <taxon>Mycobacteriales</taxon>
        <taxon>Nocardiaceae</taxon>
        <taxon>Rhodococcus</taxon>
        <taxon>Rhodococcus erythropolis group</taxon>
    </lineage>
</organism>
<sequence length="64" mass="7296">MKTLASHCDTLESLALMRDDTTGRREQLERRKRWRGRTYVAITLTGLCICFAYVLTAYLNGAAL</sequence>
<evidence type="ECO:0000313" key="4">
    <source>
        <dbReference type="Proteomes" id="UP000502345"/>
    </source>
</evidence>
<dbReference type="RefSeq" id="WP_166502072.1">
    <property type="nucleotide sequence ID" value="NZ_CP050124.1"/>
</dbReference>
<evidence type="ECO:0000313" key="2">
    <source>
        <dbReference type="EMBL" id="QIP39674.1"/>
    </source>
</evidence>
<keyword evidence="1" id="KW-1133">Transmembrane helix</keyword>